<feature type="domain" description="DAGKc" evidence="2">
    <location>
        <begin position="1"/>
        <end position="141"/>
    </location>
</feature>
<dbReference type="Proteomes" id="UP000602905">
    <property type="component" value="Unassembled WGS sequence"/>
</dbReference>
<evidence type="ECO:0000256" key="1">
    <source>
        <dbReference type="SAM" id="MobiDB-lite"/>
    </source>
</evidence>
<feature type="region of interest" description="Disordered" evidence="1">
    <location>
        <begin position="544"/>
        <end position="647"/>
    </location>
</feature>
<feature type="compositionally biased region" description="Acidic residues" evidence="1">
    <location>
        <begin position="1557"/>
        <end position="1566"/>
    </location>
</feature>
<dbReference type="PANTHER" id="PTHR12358">
    <property type="entry name" value="SPHINGOSINE KINASE"/>
    <property type="match status" value="1"/>
</dbReference>
<feature type="compositionally biased region" description="Polar residues" evidence="1">
    <location>
        <begin position="606"/>
        <end position="618"/>
    </location>
</feature>
<evidence type="ECO:0000259" key="2">
    <source>
        <dbReference type="PROSITE" id="PS50146"/>
    </source>
</evidence>
<dbReference type="InterPro" id="IPR050187">
    <property type="entry name" value="Lipid_Phosphate_FormReg"/>
</dbReference>
<dbReference type="GO" id="GO:0005737">
    <property type="term" value="C:cytoplasm"/>
    <property type="evidence" value="ECO:0007669"/>
    <property type="project" value="TreeGrafter"/>
</dbReference>
<accession>A0A8H7HZ15</accession>
<dbReference type="InterPro" id="IPR013665">
    <property type="entry name" value="Sfi1_dom"/>
</dbReference>
<feature type="compositionally biased region" description="Low complexity" evidence="1">
    <location>
        <begin position="591"/>
        <end position="605"/>
    </location>
</feature>
<evidence type="ECO:0000313" key="3">
    <source>
        <dbReference type="EMBL" id="KAF8710681.1"/>
    </source>
</evidence>
<dbReference type="Pfam" id="PF08457">
    <property type="entry name" value="Sfi1"/>
    <property type="match status" value="3"/>
</dbReference>
<dbReference type="Gene3D" id="3.40.50.10330">
    <property type="entry name" value="Probable inorganic polyphosphate/atp-NAD kinase, domain 1"/>
    <property type="match status" value="1"/>
</dbReference>
<dbReference type="OrthoDB" id="1933281at2759"/>
<dbReference type="Pfam" id="PF00781">
    <property type="entry name" value="DAGK_cat"/>
    <property type="match status" value="1"/>
</dbReference>
<protein>
    <submittedName>
        <fullName evidence="3">Sfi1 spindle body protein</fullName>
    </submittedName>
</protein>
<feature type="region of interest" description="Disordered" evidence="1">
    <location>
        <begin position="678"/>
        <end position="713"/>
    </location>
</feature>
<name>A0A8H7HZ15_9AGAM</name>
<reference evidence="3" key="1">
    <citation type="submission" date="2020-09" db="EMBL/GenBank/DDBJ databases">
        <title>Comparative genome analyses of four rice-infecting Rhizoctonia solani isolates reveal extensive enrichment of homogalacturonan modification genes.</title>
        <authorList>
            <person name="Lee D.-Y."/>
            <person name="Jeon J."/>
            <person name="Kim K.-T."/>
            <person name="Cheong K."/>
            <person name="Song H."/>
            <person name="Choi G."/>
            <person name="Ko J."/>
            <person name="Opiyo S.O."/>
            <person name="Zuo S."/>
            <person name="Madhav S."/>
            <person name="Lee Y.-H."/>
            <person name="Wang G.-L."/>
        </authorList>
    </citation>
    <scope>NUCLEOTIDE SEQUENCE</scope>
    <source>
        <strain evidence="3">AG1-IA WGL</strain>
    </source>
</reference>
<dbReference type="SUPFAM" id="SSF111331">
    <property type="entry name" value="NAD kinase/diacylglycerol kinase-like"/>
    <property type="match status" value="1"/>
</dbReference>
<feature type="compositionally biased region" description="Polar residues" evidence="1">
    <location>
        <begin position="1518"/>
        <end position="1528"/>
    </location>
</feature>
<feature type="region of interest" description="Disordered" evidence="1">
    <location>
        <begin position="1471"/>
        <end position="1596"/>
    </location>
</feature>
<feature type="compositionally biased region" description="Polar residues" evidence="1">
    <location>
        <begin position="416"/>
        <end position="425"/>
    </location>
</feature>
<feature type="region of interest" description="Disordered" evidence="1">
    <location>
        <begin position="416"/>
        <end position="460"/>
    </location>
</feature>
<feature type="compositionally biased region" description="Low complexity" evidence="1">
    <location>
        <begin position="1428"/>
        <end position="1455"/>
    </location>
</feature>
<dbReference type="SMART" id="SM00046">
    <property type="entry name" value="DAGKc"/>
    <property type="match status" value="1"/>
</dbReference>
<dbReference type="PANTHER" id="PTHR12358:SF105">
    <property type="entry name" value="DAGKC DOMAIN-CONTAINING PROTEIN"/>
    <property type="match status" value="1"/>
</dbReference>
<evidence type="ECO:0000313" key="4">
    <source>
        <dbReference type="Proteomes" id="UP000602905"/>
    </source>
</evidence>
<sequence>MLIISNPASGHKNGPQFIENYILPLLNKYHVSFKLETTNAPKHAGELAKDYLQSLSNAKNATILVSGGDGTIHEVINALYGRLGSRDSNHVWPKLQLILVNSGTANALYHSIYPTEASPDILHFVRETLPTADAEVANGLQSVVAYLRRTGSTRPLALARTGIRVQGGSERKSLLSIVVASTALHANLLHTSEELRAAIPGVERYTEAAKQNIHKWSHATVRFKPPLSGKPILLFDPASDEFVETATKELSIDGPFAYFLSTVNVDRLESGFVITPLASKIKPDADVMDIVVIQPLNSPQVSGDTEEERAKFAQILMGSMGAARSATHTHLRYNREKNSSEGPSESADGPLVVQYYRCGGWEWMPLEGSSDASYVCVDGTILEIGNGEWAQSECITDLLPADHGTFTVGLSQTLSKPLPTRTSSPLIRPRSGSIPASTPAAKQQIRAPPQDISASSTRSLQQITPEDVQVIDAIIERAPATAKAFVNVYKAYNAVLQERGLDPSADVTYYEFLLKIGLLKGAEWGDKWASAKAQLNLGSDSLMLDQDATLPPPSPPAPPLAALPSSLRQTPAPSTRLDRTPRYRARFADEATPAPAPNRAPTATPSVETPSETPSVSLQRLLRKLTAVDNSSTTGRTETSSVATPSSRVSNLAAARIARAPLEDQTTPKPIIRQPVRVAGSSDDSTPTRPIPSYRSRFTTPVTPAPPLGKVPPAISRIKREQSVEPVRAAEERTPRRRGSEPDTWRIIKMEKDADHFRNDRLLEKFFALWRQNAQWIRDTSNQISEARRKLALRENFTIWLDKARVRADMTRRAARVDAYFTQRRVLLYWRQVSEKHRRQQWQSAMKKRLRTVKSAVDQRILRQAWQRWRRTRESTYALEQADGFHDAKLLHKCIVRWAERLQQLRTLPIRALEFRAARNRAIVQGVFEAWKNRAELRVMERMFVDKRDHRIKGAMLVKWKSRAQLHKTARKFHNKSLLRHVFVTWKNKTKRVSLIERRANNYLQRQDNILLRAVTRVWAAKARGEQLARINRAQLVRDALGVWRNRLTGVQALEGGVTLILTLEVVLIKLCLLGKAVLAIQNAQKELLGRAFYVMRDQVRSHKESELLATRHYQKQLLSSAFKEWRESTNLLRKQARQARIARRFFAERAAFGAWKVALTQKRLSKLEDQLKREKLRGMFQVWRDQVKRQMTLRRVGDVVQRTVEQRVKYGALKKWIGSVVENKLQLLQAMDERNTRLQRLAFEKWRVSLQRHQEDMSLLRSFQDVQREDMLRRAFQRWLAVTRHQRLRRQRLEQKEQQLRFEALGRAWDIWRDKFKEETLRGTESAVRLQAQRSLVFSAFRLWESKSRALPALRFYSESVRRRAFEKWKASLPSAKLARVAREFDREHVLRKMLVHWKERYQTRIGLKAVARARYLRLPPATAAPRPSVLGSAAASRAGPSSRPGLPSSSSTPAPLVFPRPSAISLLARKATSERAASSVPPETRAPSPSPAARARSSSPVKPIAAPKPIPVAVSTPAQSARSSLLSGFRVTPRPTRAGTAPNALLPTSISGGEVDSDSDSEDADVPRPLKPLASSPVIEAPARRLVGRRRFAR</sequence>
<dbReference type="EMBL" id="JACYCD010000047">
    <property type="protein sequence ID" value="KAF8710681.1"/>
    <property type="molecule type" value="Genomic_DNA"/>
</dbReference>
<dbReference type="InterPro" id="IPR001206">
    <property type="entry name" value="Diacylglycerol_kinase_cat_dom"/>
</dbReference>
<dbReference type="InterPro" id="IPR017438">
    <property type="entry name" value="ATP-NAD_kinase_N"/>
</dbReference>
<dbReference type="PROSITE" id="PS50146">
    <property type="entry name" value="DAGK"/>
    <property type="match status" value="1"/>
</dbReference>
<proteinExistence type="predicted"/>
<feature type="compositionally biased region" description="Pro residues" evidence="1">
    <location>
        <begin position="550"/>
        <end position="561"/>
    </location>
</feature>
<feature type="compositionally biased region" description="Basic and acidic residues" evidence="1">
    <location>
        <begin position="576"/>
        <end position="589"/>
    </location>
</feature>
<organism evidence="3 4">
    <name type="scientific">Rhizoctonia solani</name>
    <dbReference type="NCBI Taxonomy" id="456999"/>
    <lineage>
        <taxon>Eukaryota</taxon>
        <taxon>Fungi</taxon>
        <taxon>Dikarya</taxon>
        <taxon>Basidiomycota</taxon>
        <taxon>Agaricomycotina</taxon>
        <taxon>Agaricomycetes</taxon>
        <taxon>Cantharellales</taxon>
        <taxon>Ceratobasidiaceae</taxon>
        <taxon>Rhizoctonia</taxon>
    </lineage>
</organism>
<gene>
    <name evidence="3" type="ORF">RHS03_02150</name>
</gene>
<feature type="compositionally biased region" description="Polar residues" evidence="1">
    <location>
        <begin position="628"/>
        <end position="647"/>
    </location>
</feature>
<feature type="non-terminal residue" evidence="3">
    <location>
        <position position="1"/>
    </location>
</feature>
<dbReference type="GO" id="GO:0016020">
    <property type="term" value="C:membrane"/>
    <property type="evidence" value="ECO:0007669"/>
    <property type="project" value="TreeGrafter"/>
</dbReference>
<dbReference type="GO" id="GO:0046512">
    <property type="term" value="P:sphingosine biosynthetic process"/>
    <property type="evidence" value="ECO:0007669"/>
    <property type="project" value="TreeGrafter"/>
</dbReference>
<dbReference type="InterPro" id="IPR016064">
    <property type="entry name" value="NAD/diacylglycerol_kinase_sf"/>
</dbReference>
<dbReference type="GO" id="GO:0001727">
    <property type="term" value="F:lipid kinase activity"/>
    <property type="evidence" value="ECO:0007669"/>
    <property type="project" value="TreeGrafter"/>
</dbReference>
<comment type="caution">
    <text evidence="3">The sequence shown here is derived from an EMBL/GenBank/DDBJ whole genome shotgun (WGS) entry which is preliminary data.</text>
</comment>
<feature type="compositionally biased region" description="Low complexity" evidence="1">
    <location>
        <begin position="1487"/>
        <end position="1517"/>
    </location>
</feature>
<feature type="region of interest" description="Disordered" evidence="1">
    <location>
        <begin position="1428"/>
        <end position="1459"/>
    </location>
</feature>
<feature type="region of interest" description="Disordered" evidence="1">
    <location>
        <begin position="721"/>
        <end position="740"/>
    </location>
</feature>